<evidence type="ECO:0000313" key="2">
    <source>
        <dbReference type="Proteomes" id="UP000015347"/>
    </source>
</evidence>
<name>S9R0C3_9RHOB</name>
<organism evidence="1 2">
    <name type="scientific">Salipiger mucosus DSM 16094</name>
    <dbReference type="NCBI Taxonomy" id="1123237"/>
    <lineage>
        <taxon>Bacteria</taxon>
        <taxon>Pseudomonadati</taxon>
        <taxon>Pseudomonadota</taxon>
        <taxon>Alphaproteobacteria</taxon>
        <taxon>Rhodobacterales</taxon>
        <taxon>Roseobacteraceae</taxon>
        <taxon>Salipiger</taxon>
    </lineage>
</organism>
<proteinExistence type="predicted"/>
<gene>
    <name evidence="1" type="ORF">Salmuc_02696</name>
</gene>
<dbReference type="AlphaFoldDB" id="S9R0C3"/>
<protein>
    <submittedName>
        <fullName evidence="1">Uncharacterized protein</fullName>
    </submittedName>
</protein>
<accession>S9R0C3</accession>
<comment type="caution">
    <text evidence="1">The sequence shown here is derived from an EMBL/GenBank/DDBJ whole genome shotgun (WGS) entry which is preliminary data.</text>
</comment>
<evidence type="ECO:0000313" key="1">
    <source>
        <dbReference type="EMBL" id="EPX85317.1"/>
    </source>
</evidence>
<keyword evidence="2" id="KW-1185">Reference proteome</keyword>
<dbReference type="EMBL" id="APVH01000009">
    <property type="protein sequence ID" value="EPX85317.1"/>
    <property type="molecule type" value="Genomic_DNA"/>
</dbReference>
<dbReference type="HOGENOM" id="CLU_3332784_0_0_5"/>
<sequence length="38" mass="4344">MSVLIFIRLPSALASSRAWTLRAMTCPADFCDRPRAYR</sequence>
<dbReference type="Proteomes" id="UP000015347">
    <property type="component" value="Unassembled WGS sequence"/>
</dbReference>
<reference evidence="2" key="1">
    <citation type="journal article" date="2014" name="Stand. Genomic Sci.">
        <title>Genome sequence of the exopolysaccharide-producing Salipiger mucosus type strain (DSM 16094(T)), a moderately halophilic member of the Roseobacter clade.</title>
        <authorList>
            <person name="Riedel T."/>
            <person name="Spring S."/>
            <person name="Fiebig A."/>
            <person name="Petersen J."/>
            <person name="Kyrpides N.C."/>
            <person name="Goker M."/>
            <person name="Klenk H.P."/>
        </authorList>
    </citation>
    <scope>NUCLEOTIDE SEQUENCE [LARGE SCALE GENOMIC DNA]</scope>
    <source>
        <strain evidence="2">DSM 16094</strain>
    </source>
</reference>